<name>A0A084JNQ4_9FIRM</name>
<organism evidence="1 2">
    <name type="scientific">Lacrimispora celerecrescens</name>
    <dbReference type="NCBI Taxonomy" id="29354"/>
    <lineage>
        <taxon>Bacteria</taxon>
        <taxon>Bacillati</taxon>
        <taxon>Bacillota</taxon>
        <taxon>Clostridia</taxon>
        <taxon>Lachnospirales</taxon>
        <taxon>Lachnospiraceae</taxon>
        <taxon>Lacrimispora</taxon>
    </lineage>
</organism>
<protein>
    <submittedName>
        <fullName evidence="1">Uncharacterized protein</fullName>
    </submittedName>
</protein>
<dbReference type="EMBL" id="JPME01000010">
    <property type="protein sequence ID" value="KEZ90588.1"/>
    <property type="molecule type" value="Genomic_DNA"/>
</dbReference>
<dbReference type="Proteomes" id="UP000028525">
    <property type="component" value="Unassembled WGS sequence"/>
</dbReference>
<dbReference type="RefSeq" id="WP_038279700.1">
    <property type="nucleotide sequence ID" value="NZ_JPME01000010.1"/>
</dbReference>
<gene>
    <name evidence="1" type="ORF">IO98_07370</name>
</gene>
<evidence type="ECO:0000313" key="2">
    <source>
        <dbReference type="Proteomes" id="UP000028525"/>
    </source>
</evidence>
<dbReference type="AlphaFoldDB" id="A0A084JNQ4"/>
<proteinExistence type="predicted"/>
<evidence type="ECO:0000313" key="1">
    <source>
        <dbReference type="EMBL" id="KEZ90588.1"/>
    </source>
</evidence>
<sequence length="79" mass="9109">MNRDKLISQVKNEYARIASSESQQHFHQTTTEITPEAYYENLLGKAISEINRGTFDNFKSGEEIVNAIANDKSWLSDWK</sequence>
<keyword evidence="2" id="KW-1185">Reference proteome</keyword>
<reference evidence="1 2" key="1">
    <citation type="submission" date="2014-07" db="EMBL/GenBank/DDBJ databases">
        <title>Draft genome of Clostridium celerecrescens 152B isolated from sediments associated with methane hydrate from Krishna Godavari basin.</title>
        <authorList>
            <person name="Honkalas V.S."/>
            <person name="Dabir A.P."/>
            <person name="Arora P."/>
            <person name="Dhakephalkar P.K."/>
        </authorList>
    </citation>
    <scope>NUCLEOTIDE SEQUENCE [LARGE SCALE GENOMIC DNA]</scope>
    <source>
        <strain evidence="1 2">152B</strain>
    </source>
</reference>
<dbReference type="OrthoDB" id="1848320at2"/>
<comment type="caution">
    <text evidence="1">The sequence shown here is derived from an EMBL/GenBank/DDBJ whole genome shotgun (WGS) entry which is preliminary data.</text>
</comment>
<accession>A0A084JNQ4</accession>